<feature type="transmembrane region" description="Helical" evidence="8">
    <location>
        <begin position="467"/>
        <end position="486"/>
    </location>
</feature>
<feature type="compositionally biased region" description="Basic and acidic residues" evidence="7">
    <location>
        <begin position="201"/>
        <end position="217"/>
    </location>
</feature>
<dbReference type="InterPro" id="IPR022764">
    <property type="entry name" value="Peptidase_S54_rhomboid_dom"/>
</dbReference>
<organism evidence="10 11">
    <name type="scientific">Lasiosphaeria hispida</name>
    <dbReference type="NCBI Taxonomy" id="260671"/>
    <lineage>
        <taxon>Eukaryota</taxon>
        <taxon>Fungi</taxon>
        <taxon>Dikarya</taxon>
        <taxon>Ascomycota</taxon>
        <taxon>Pezizomycotina</taxon>
        <taxon>Sordariomycetes</taxon>
        <taxon>Sordariomycetidae</taxon>
        <taxon>Sordariales</taxon>
        <taxon>Lasiosphaeriaceae</taxon>
        <taxon>Lasiosphaeria</taxon>
    </lineage>
</organism>
<accession>A0AAJ0MJF4</accession>
<evidence type="ECO:0000256" key="5">
    <source>
        <dbReference type="ARBA" id="ARBA00022989"/>
    </source>
</evidence>
<comment type="subcellular location">
    <subcellularLocation>
        <location evidence="1">Membrane</location>
        <topology evidence="1">Multi-pass membrane protein</topology>
    </subcellularLocation>
</comment>
<dbReference type="GO" id="GO:0016020">
    <property type="term" value="C:membrane"/>
    <property type="evidence" value="ECO:0007669"/>
    <property type="project" value="UniProtKB-SubCell"/>
</dbReference>
<keyword evidence="6 8" id="KW-0472">Membrane</keyword>
<comment type="caution">
    <text evidence="10">The sequence shown here is derived from an EMBL/GenBank/DDBJ whole genome shotgun (WGS) entry which is preliminary data.</text>
</comment>
<comment type="similarity">
    <text evidence="2">Belongs to the peptidase S54 family.</text>
</comment>
<keyword evidence="5 8" id="KW-1133">Transmembrane helix</keyword>
<dbReference type="Pfam" id="PF01694">
    <property type="entry name" value="Rhomboid"/>
    <property type="match status" value="1"/>
</dbReference>
<dbReference type="SUPFAM" id="SSF144091">
    <property type="entry name" value="Rhomboid-like"/>
    <property type="match status" value="1"/>
</dbReference>
<evidence type="ECO:0000256" key="4">
    <source>
        <dbReference type="ARBA" id="ARBA00022801"/>
    </source>
</evidence>
<dbReference type="AlphaFoldDB" id="A0AAJ0MJF4"/>
<dbReference type="PANTHER" id="PTHR43731">
    <property type="entry name" value="RHOMBOID PROTEASE"/>
    <property type="match status" value="1"/>
</dbReference>
<keyword evidence="4" id="KW-0378">Hydrolase</keyword>
<evidence type="ECO:0000259" key="9">
    <source>
        <dbReference type="Pfam" id="PF01694"/>
    </source>
</evidence>
<dbReference type="Gene3D" id="1.20.1540.10">
    <property type="entry name" value="Rhomboid-like"/>
    <property type="match status" value="1"/>
</dbReference>
<evidence type="ECO:0000256" key="7">
    <source>
        <dbReference type="SAM" id="MobiDB-lite"/>
    </source>
</evidence>
<dbReference type="GO" id="GO:0006465">
    <property type="term" value="P:signal peptide processing"/>
    <property type="evidence" value="ECO:0007669"/>
    <property type="project" value="TreeGrafter"/>
</dbReference>
<evidence type="ECO:0000256" key="2">
    <source>
        <dbReference type="ARBA" id="ARBA00009045"/>
    </source>
</evidence>
<feature type="domain" description="Peptidase S54 rhomboid" evidence="9">
    <location>
        <begin position="404"/>
        <end position="548"/>
    </location>
</feature>
<gene>
    <name evidence="10" type="ORF">B0T25DRAFT_418890</name>
</gene>
<feature type="region of interest" description="Disordered" evidence="7">
    <location>
        <begin position="258"/>
        <end position="300"/>
    </location>
</feature>
<feature type="transmembrane region" description="Helical" evidence="8">
    <location>
        <begin position="358"/>
        <end position="379"/>
    </location>
</feature>
<evidence type="ECO:0000256" key="8">
    <source>
        <dbReference type="SAM" id="Phobius"/>
    </source>
</evidence>
<proteinExistence type="inferred from homology"/>
<feature type="non-terminal residue" evidence="10">
    <location>
        <position position="555"/>
    </location>
</feature>
<feature type="region of interest" description="Disordered" evidence="7">
    <location>
        <begin position="201"/>
        <end position="246"/>
    </location>
</feature>
<feature type="transmembrane region" description="Helical" evidence="8">
    <location>
        <begin position="324"/>
        <end position="346"/>
    </location>
</feature>
<keyword evidence="3 8" id="KW-0812">Transmembrane</keyword>
<evidence type="ECO:0000313" key="10">
    <source>
        <dbReference type="EMBL" id="KAK3362730.1"/>
    </source>
</evidence>
<name>A0AAJ0MJF4_9PEZI</name>
<protein>
    <recommendedName>
        <fullName evidence="9">Peptidase S54 rhomboid domain-containing protein</fullName>
    </recommendedName>
</protein>
<evidence type="ECO:0000256" key="1">
    <source>
        <dbReference type="ARBA" id="ARBA00004141"/>
    </source>
</evidence>
<reference evidence="10" key="1">
    <citation type="journal article" date="2023" name="Mol. Phylogenet. Evol.">
        <title>Genome-scale phylogeny and comparative genomics of the fungal order Sordariales.</title>
        <authorList>
            <person name="Hensen N."/>
            <person name="Bonometti L."/>
            <person name="Westerberg I."/>
            <person name="Brannstrom I.O."/>
            <person name="Guillou S."/>
            <person name="Cros-Aarteil S."/>
            <person name="Calhoun S."/>
            <person name="Haridas S."/>
            <person name="Kuo A."/>
            <person name="Mondo S."/>
            <person name="Pangilinan J."/>
            <person name="Riley R."/>
            <person name="LaButti K."/>
            <person name="Andreopoulos B."/>
            <person name="Lipzen A."/>
            <person name="Chen C."/>
            <person name="Yan M."/>
            <person name="Daum C."/>
            <person name="Ng V."/>
            <person name="Clum A."/>
            <person name="Steindorff A."/>
            <person name="Ohm R.A."/>
            <person name="Martin F."/>
            <person name="Silar P."/>
            <person name="Natvig D.O."/>
            <person name="Lalanne C."/>
            <person name="Gautier V."/>
            <person name="Ament-Velasquez S.L."/>
            <person name="Kruys A."/>
            <person name="Hutchinson M.I."/>
            <person name="Powell A.J."/>
            <person name="Barry K."/>
            <person name="Miller A.N."/>
            <person name="Grigoriev I.V."/>
            <person name="Debuchy R."/>
            <person name="Gladieux P."/>
            <person name="Hiltunen Thoren M."/>
            <person name="Johannesson H."/>
        </authorList>
    </citation>
    <scope>NUCLEOTIDE SEQUENCE</scope>
    <source>
        <strain evidence="10">CBS 955.72</strain>
    </source>
</reference>
<dbReference type="InterPro" id="IPR035952">
    <property type="entry name" value="Rhomboid-like_sf"/>
</dbReference>
<evidence type="ECO:0000313" key="11">
    <source>
        <dbReference type="Proteomes" id="UP001275084"/>
    </source>
</evidence>
<sequence>MSSCSLGVNAFRSSTQVAAHQLSRSCVRLRLLTAAPSGRCFSSWQPLAQQHHRQERRRGCDRGLAPIACGLLRNYHTPLLYPQRTGLRTLKLSGHRVIIHYIDLPPNYDDLTGLPFRRQDLTADEVVTVFGTKTSTFAANKLLRILHGRRIAGTLEDPTVQINTSAYSAREKKVALAYLRRNVHVDEIVNAGLRAEDELAEMEQRDARKDEGVKEAETAEEQGSQPSSVFFKKDSQPDGGVYGRGAFDAIRAKNRERYEQDLKRRDEEAAKRKEEEEAAGAGSGELQTAGERQVRAPSPSMQKWIEKATSDLEAPPELKKWERLLPSAVFVFILTGLAVAYSVYYHPLKRSDRMFPDIPPAAATVGAIVLLNVGVWFLWKVPPLWPALNRYFLLASATPKPLSMLGAMFSHQKMSHLLTNMVVLWFVGSRFHDDVGRGNFLATYIATGSLGFLGSLTSLVLRNQLHLTTLGASGGVYGVAVAYFWMHRYECFKLFGLPPEPFNGVPGMGFIGLLVGLNISAMFAKVPKVDVVSHLVGMAVGALAGHLLERQREER</sequence>
<dbReference type="GO" id="GO:0004252">
    <property type="term" value="F:serine-type endopeptidase activity"/>
    <property type="evidence" value="ECO:0007669"/>
    <property type="project" value="InterPro"/>
</dbReference>
<dbReference type="InterPro" id="IPR050925">
    <property type="entry name" value="Rhomboid_protease_S54"/>
</dbReference>
<dbReference type="EMBL" id="JAUIQD010000001">
    <property type="protein sequence ID" value="KAK3362730.1"/>
    <property type="molecule type" value="Genomic_DNA"/>
</dbReference>
<reference evidence="10" key="2">
    <citation type="submission" date="2023-06" db="EMBL/GenBank/DDBJ databases">
        <authorList>
            <consortium name="Lawrence Berkeley National Laboratory"/>
            <person name="Haridas S."/>
            <person name="Hensen N."/>
            <person name="Bonometti L."/>
            <person name="Westerberg I."/>
            <person name="Brannstrom I.O."/>
            <person name="Guillou S."/>
            <person name="Cros-Aarteil S."/>
            <person name="Calhoun S."/>
            <person name="Kuo A."/>
            <person name="Mondo S."/>
            <person name="Pangilinan J."/>
            <person name="Riley R."/>
            <person name="Labutti K."/>
            <person name="Andreopoulos B."/>
            <person name="Lipzen A."/>
            <person name="Chen C."/>
            <person name="Yanf M."/>
            <person name="Daum C."/>
            <person name="Ng V."/>
            <person name="Clum A."/>
            <person name="Steindorff A."/>
            <person name="Ohm R."/>
            <person name="Martin F."/>
            <person name="Silar P."/>
            <person name="Natvig D."/>
            <person name="Lalanne C."/>
            <person name="Gautier V."/>
            <person name="Ament-Velasquez S.L."/>
            <person name="Kruys A."/>
            <person name="Hutchinson M.I."/>
            <person name="Powell A.J."/>
            <person name="Barry K."/>
            <person name="Miller A.N."/>
            <person name="Grigoriev I.V."/>
            <person name="Debuchy R."/>
            <person name="Gladieux P."/>
            <person name="Thoren M.H."/>
            <person name="Johannesson H."/>
        </authorList>
    </citation>
    <scope>NUCLEOTIDE SEQUENCE</scope>
    <source>
        <strain evidence="10">CBS 955.72</strain>
    </source>
</reference>
<feature type="transmembrane region" description="Helical" evidence="8">
    <location>
        <begin position="440"/>
        <end position="461"/>
    </location>
</feature>
<feature type="transmembrane region" description="Helical" evidence="8">
    <location>
        <begin position="507"/>
        <end position="525"/>
    </location>
</feature>
<feature type="transmembrane region" description="Helical" evidence="8">
    <location>
        <begin position="531"/>
        <end position="548"/>
    </location>
</feature>
<dbReference type="PANTHER" id="PTHR43731:SF14">
    <property type="entry name" value="PRESENILIN-ASSOCIATED RHOMBOID-LIKE PROTEIN, MITOCHONDRIAL"/>
    <property type="match status" value="1"/>
</dbReference>
<evidence type="ECO:0000256" key="3">
    <source>
        <dbReference type="ARBA" id="ARBA00022692"/>
    </source>
</evidence>
<evidence type="ECO:0000256" key="6">
    <source>
        <dbReference type="ARBA" id="ARBA00023136"/>
    </source>
</evidence>
<feature type="compositionally biased region" description="Basic and acidic residues" evidence="7">
    <location>
        <begin position="258"/>
        <end position="275"/>
    </location>
</feature>
<dbReference type="Proteomes" id="UP001275084">
    <property type="component" value="Unassembled WGS sequence"/>
</dbReference>
<keyword evidence="11" id="KW-1185">Reference proteome</keyword>